<dbReference type="Proteomes" id="UP000001734">
    <property type="component" value="Chromosome"/>
</dbReference>
<name>B5XW75_KLEV3</name>
<reference evidence="1 2" key="1">
    <citation type="journal article" date="2008" name="PLoS Genet.">
        <title>Complete genome sequence of the N2-fixing broad host range endophyte Klebsiella pneumoniae 342 and virulence predictions verified in mice.</title>
        <authorList>
            <person name="Fouts D.E."/>
            <person name="Tyler H.L."/>
            <person name="DeBoy R.T."/>
            <person name="Daugherty S."/>
            <person name="Ren Q."/>
            <person name="Badger J.H."/>
            <person name="Durkin A.S."/>
            <person name="Huot H."/>
            <person name="Shrivastava S."/>
            <person name="Kothari S."/>
            <person name="Dodson R.J."/>
            <person name="Mohamoud Y."/>
            <person name="Khouri H."/>
            <person name="Roesch L.F."/>
            <person name="Krogfelt K.A."/>
            <person name="Struve C."/>
            <person name="Triplett E.W."/>
            <person name="Methe B.A."/>
        </authorList>
    </citation>
    <scope>NUCLEOTIDE SEQUENCE [LARGE SCALE GENOMIC DNA]</scope>
    <source>
        <strain evidence="1 2">342</strain>
    </source>
</reference>
<sequence length="37" mass="4434">MMAINPDWLVKAEGNRNYHQGGMRYYFLILCFISFFS</sequence>
<proteinExistence type="predicted"/>
<gene>
    <name evidence="1" type="ordered locus">KPK_2093</name>
</gene>
<dbReference type="KEGG" id="kpe:KPK_2093"/>
<evidence type="ECO:0000313" key="1">
    <source>
        <dbReference type="EMBL" id="ACI10842.1"/>
    </source>
</evidence>
<dbReference type="EMBL" id="CP000964">
    <property type="protein sequence ID" value="ACI10842.1"/>
    <property type="molecule type" value="Genomic_DNA"/>
</dbReference>
<dbReference type="HOGENOM" id="CLU_3356655_0_0_6"/>
<organism evidence="1 2">
    <name type="scientific">Klebsiella variicola (strain 342)</name>
    <name type="common">Klebsiella pneumoniae</name>
    <dbReference type="NCBI Taxonomy" id="507522"/>
    <lineage>
        <taxon>Bacteria</taxon>
        <taxon>Pseudomonadati</taxon>
        <taxon>Pseudomonadota</taxon>
        <taxon>Gammaproteobacteria</taxon>
        <taxon>Enterobacterales</taxon>
        <taxon>Enterobacteriaceae</taxon>
        <taxon>Klebsiella/Raoultella group</taxon>
        <taxon>Klebsiella</taxon>
        <taxon>Klebsiella pneumoniae complex</taxon>
    </lineage>
</organism>
<protein>
    <submittedName>
        <fullName evidence="1">Uncharacterized protein</fullName>
    </submittedName>
</protein>
<evidence type="ECO:0000313" key="2">
    <source>
        <dbReference type="Proteomes" id="UP000001734"/>
    </source>
</evidence>
<dbReference type="BioCyc" id="KPNE507522:GI0B-2087-MONOMER"/>
<accession>B5XW75</accession>
<dbReference type="AlphaFoldDB" id="B5XW75"/>